<proteinExistence type="predicted"/>
<name>F6IUD2_LACPE</name>
<protein>
    <submittedName>
        <fullName evidence="1">Protein of hypothetical function DUF488</fullName>
    </submittedName>
</protein>
<accession>F6IUD2</accession>
<organism evidence="1">
    <name type="scientific">Lactiplantibacillus pentosus MP-10</name>
    <dbReference type="NCBI Taxonomy" id="1028490"/>
    <lineage>
        <taxon>Bacteria</taxon>
        <taxon>Bacillati</taxon>
        <taxon>Bacillota</taxon>
        <taxon>Bacilli</taxon>
        <taxon>Lactobacillales</taxon>
        <taxon>Lactobacillaceae</taxon>
        <taxon>Lactiplantibacillus</taxon>
    </lineage>
</organism>
<dbReference type="PANTHER" id="PTHR36849">
    <property type="entry name" value="CYTOPLASMIC PROTEIN-RELATED"/>
    <property type="match status" value="1"/>
</dbReference>
<sequence>MRLIKERMKMQLKLERIYTKPVDTDGYRLLVDRLWPRGISKVNAQLDDWVKEIGPSTELRKWFNHDPEKYPEFVKKYQAELDANPITPDFIRQVAEQLAKQPVILLFGAKDETHNQAVVLQEYLLASGKLPATTTKN</sequence>
<dbReference type="PANTHER" id="PTHR36849:SF1">
    <property type="entry name" value="CYTOPLASMIC PROTEIN"/>
    <property type="match status" value="1"/>
</dbReference>
<reference evidence="1" key="1">
    <citation type="journal article" date="2011" name="J. Bacteriol.">
        <title>Annotated genome sequence of Lactobacillus pentosus MP-10, which has probiotic potential, from naturally fermented Alorena green table olives.</title>
        <authorList>
            <person name="Abriouel H."/>
            <person name="Benomar N."/>
            <person name="Perez Pulido R."/>
            <person name="Canamero M.M."/>
            <person name="Galvez A."/>
        </authorList>
    </citation>
    <scope>NUCLEOTIDE SEQUENCE</scope>
    <source>
        <strain evidence="1">MP-10</strain>
    </source>
</reference>
<gene>
    <name evidence="1" type="ORF">LPE_01201</name>
</gene>
<dbReference type="EMBL" id="FR871784">
    <property type="protein sequence ID" value="CCB82188.1"/>
    <property type="molecule type" value="Genomic_DNA"/>
</dbReference>
<evidence type="ECO:0000313" key="1">
    <source>
        <dbReference type="EMBL" id="CCB82188.1"/>
    </source>
</evidence>
<dbReference type="InterPro" id="IPR052552">
    <property type="entry name" value="YeaO-like"/>
</dbReference>
<dbReference type="Pfam" id="PF22752">
    <property type="entry name" value="DUF488-N3i"/>
    <property type="match status" value="1"/>
</dbReference>
<dbReference type="AlphaFoldDB" id="F6IUD2"/>